<protein>
    <recommendedName>
        <fullName evidence="4">DUF1279 domain-containing protein</fullName>
    </recommendedName>
</protein>
<dbReference type="Proteomes" id="UP000193689">
    <property type="component" value="Unassembled WGS sequence"/>
</dbReference>
<organism evidence="2 3">
    <name type="scientific">Pseudomassariella vexata</name>
    <dbReference type="NCBI Taxonomy" id="1141098"/>
    <lineage>
        <taxon>Eukaryota</taxon>
        <taxon>Fungi</taxon>
        <taxon>Dikarya</taxon>
        <taxon>Ascomycota</taxon>
        <taxon>Pezizomycotina</taxon>
        <taxon>Sordariomycetes</taxon>
        <taxon>Xylariomycetidae</taxon>
        <taxon>Amphisphaeriales</taxon>
        <taxon>Pseudomassariaceae</taxon>
        <taxon>Pseudomassariella</taxon>
    </lineage>
</organism>
<evidence type="ECO:0000313" key="3">
    <source>
        <dbReference type="Proteomes" id="UP000193689"/>
    </source>
</evidence>
<evidence type="ECO:0000256" key="1">
    <source>
        <dbReference type="SAM" id="MobiDB-lite"/>
    </source>
</evidence>
<feature type="region of interest" description="Disordered" evidence="1">
    <location>
        <begin position="23"/>
        <end position="60"/>
    </location>
</feature>
<evidence type="ECO:0008006" key="4">
    <source>
        <dbReference type="Google" id="ProtNLM"/>
    </source>
</evidence>
<name>A0A1Y2EIW0_9PEZI</name>
<keyword evidence="3" id="KW-1185">Reference proteome</keyword>
<dbReference type="InterPro" id="IPR018811">
    <property type="entry name" value="MRX11"/>
</dbReference>
<feature type="compositionally biased region" description="Basic residues" evidence="1">
    <location>
        <begin position="23"/>
        <end position="32"/>
    </location>
</feature>
<evidence type="ECO:0000313" key="2">
    <source>
        <dbReference type="EMBL" id="ORY71518.1"/>
    </source>
</evidence>
<dbReference type="RefSeq" id="XP_040721110.1">
    <property type="nucleotide sequence ID" value="XM_040855027.1"/>
</dbReference>
<dbReference type="Pfam" id="PF10306">
    <property type="entry name" value="FLILHELTA"/>
    <property type="match status" value="1"/>
</dbReference>
<dbReference type="EMBL" id="MCFJ01000001">
    <property type="protein sequence ID" value="ORY71518.1"/>
    <property type="molecule type" value="Genomic_DNA"/>
</dbReference>
<dbReference type="GeneID" id="63771239"/>
<gene>
    <name evidence="2" type="ORF">BCR38DRAFT_331109</name>
</gene>
<feature type="compositionally biased region" description="Polar residues" evidence="1">
    <location>
        <begin position="43"/>
        <end position="53"/>
    </location>
</feature>
<dbReference type="AlphaFoldDB" id="A0A1Y2EIW0"/>
<dbReference type="STRING" id="1141098.A0A1Y2EIW0"/>
<proteinExistence type="predicted"/>
<comment type="caution">
    <text evidence="2">The sequence shown here is derived from an EMBL/GenBank/DDBJ whole genome shotgun (WGS) entry which is preliminary data.</text>
</comment>
<dbReference type="PANTHER" id="PTHR28002:SF1">
    <property type="entry name" value="MIOREX COMPLEX COMPONENT 11"/>
    <property type="match status" value="1"/>
</dbReference>
<dbReference type="GO" id="GO:0005739">
    <property type="term" value="C:mitochondrion"/>
    <property type="evidence" value="ECO:0007669"/>
    <property type="project" value="TreeGrafter"/>
</dbReference>
<dbReference type="PANTHER" id="PTHR28002">
    <property type="entry name" value="MIOREX COMPLEX COMPONENT 11"/>
    <property type="match status" value="1"/>
</dbReference>
<reference evidence="2 3" key="1">
    <citation type="submission" date="2016-07" db="EMBL/GenBank/DDBJ databases">
        <title>Pervasive Adenine N6-methylation of Active Genes in Fungi.</title>
        <authorList>
            <consortium name="DOE Joint Genome Institute"/>
            <person name="Mondo S.J."/>
            <person name="Dannebaum R.O."/>
            <person name="Kuo R.C."/>
            <person name="Labutti K."/>
            <person name="Haridas S."/>
            <person name="Kuo A."/>
            <person name="Salamov A."/>
            <person name="Ahrendt S.R."/>
            <person name="Lipzen A."/>
            <person name="Sullivan W."/>
            <person name="Andreopoulos W.B."/>
            <person name="Clum A."/>
            <person name="Lindquist E."/>
            <person name="Daum C."/>
            <person name="Ramamoorthy G.K."/>
            <person name="Gryganskyi A."/>
            <person name="Culley D."/>
            <person name="Magnuson J.K."/>
            <person name="James T.Y."/>
            <person name="O'Malley M.A."/>
            <person name="Stajich J.E."/>
            <person name="Spatafora J.W."/>
            <person name="Visel A."/>
            <person name="Grigoriev I.V."/>
        </authorList>
    </citation>
    <scope>NUCLEOTIDE SEQUENCE [LARGE SCALE GENOMIC DNA]</scope>
    <source>
        <strain evidence="2 3">CBS 129021</strain>
    </source>
</reference>
<dbReference type="InParanoid" id="A0A1Y2EIW0"/>
<accession>A0A1Y2EIW0</accession>
<sequence>MRRPTPLLPSTLTTSSFLRHIQRNSRTRRFKSSKPPTDPNPTPITEGQTSAPQNPALDRSQRLIPRRLQPYASRFKSAPVSHVTAFLILHELTAIIPVVGLTSLFYYMDIVPVDYVFGPWAAYAQEALNKQIKWLKKKGWLGLGDEDGREGEESRTAEVMQTIKENVTFKNTQKGYKIGIQLAAAYAITKVIIIPRVALSIWLTPPVARAMVWTRKAIFRW</sequence>
<dbReference type="OrthoDB" id="5580261at2759"/>